<keyword evidence="6" id="KW-1185">Reference proteome</keyword>
<keyword evidence="2" id="KW-0326">Glycosidase</keyword>
<proteinExistence type="predicted"/>
<dbReference type="Gene3D" id="2.60.120.260">
    <property type="entry name" value="Galactose-binding domain-like"/>
    <property type="match status" value="2"/>
</dbReference>
<accession>A0A0B1SMF7</accession>
<evidence type="ECO:0000259" key="4">
    <source>
        <dbReference type="Pfam" id="PF21467"/>
    </source>
</evidence>
<dbReference type="AlphaFoldDB" id="A0A0B1SMF7"/>
<feature type="domain" description="Beta-galactosidase 1-like first all-beta" evidence="3">
    <location>
        <begin position="11"/>
        <end position="65"/>
    </location>
</feature>
<evidence type="ECO:0000259" key="3">
    <source>
        <dbReference type="Pfam" id="PF21317"/>
    </source>
</evidence>
<reference evidence="5 6" key="1">
    <citation type="submission" date="2014-03" db="EMBL/GenBank/DDBJ databases">
        <title>Draft genome of the hookworm Oesophagostomum dentatum.</title>
        <authorList>
            <person name="Mitreva M."/>
        </authorList>
    </citation>
    <scope>NUCLEOTIDE SEQUENCE [LARGE SCALE GENOMIC DNA]</scope>
    <source>
        <strain evidence="5 6">OD-Hann</strain>
    </source>
</reference>
<dbReference type="Pfam" id="PF21467">
    <property type="entry name" value="BetaGal_gal-bd"/>
    <property type="match status" value="1"/>
</dbReference>
<sequence>MFSPHSEPHKLKELKLSLKRNDLLEIIVENQGRQTWETIKDYKGIVSAVKLDGSQLMGWNSCPLDVEQLVKASVSQNSAAPFSVGDVFSGHFVANTKADTFIDMTSWGKGVVWLNGFNLGRYWSTAGPQKYLYVPAPLVQSGKNTFVFLELEKLSGDCDSSGSSCAISLLDHPLNYK</sequence>
<dbReference type="EMBL" id="KN567232">
    <property type="protein sequence ID" value="KHJ84682.1"/>
    <property type="molecule type" value="Genomic_DNA"/>
</dbReference>
<dbReference type="Proteomes" id="UP000053660">
    <property type="component" value="Unassembled WGS sequence"/>
</dbReference>
<protein>
    <recommendedName>
        <fullName evidence="7">Beta-galactosidase</fullName>
    </recommendedName>
</protein>
<dbReference type="PANTHER" id="PTHR23421">
    <property type="entry name" value="BETA-GALACTOSIDASE RELATED"/>
    <property type="match status" value="1"/>
</dbReference>
<gene>
    <name evidence="5" type="ORF">OESDEN_15601</name>
</gene>
<evidence type="ECO:0000313" key="5">
    <source>
        <dbReference type="EMBL" id="KHJ84682.1"/>
    </source>
</evidence>
<dbReference type="GO" id="GO:0004553">
    <property type="term" value="F:hydrolase activity, hydrolyzing O-glycosyl compounds"/>
    <property type="evidence" value="ECO:0007669"/>
    <property type="project" value="InterPro"/>
</dbReference>
<dbReference type="InterPro" id="IPR001944">
    <property type="entry name" value="Glycoside_Hdrlase_35"/>
</dbReference>
<dbReference type="Pfam" id="PF21317">
    <property type="entry name" value="BetaGal_ABD_1"/>
    <property type="match status" value="1"/>
</dbReference>
<dbReference type="InterPro" id="IPR048912">
    <property type="entry name" value="BetaGal1-like_ABD1"/>
</dbReference>
<dbReference type="GO" id="GO:0005975">
    <property type="term" value="P:carbohydrate metabolic process"/>
    <property type="evidence" value="ECO:0007669"/>
    <property type="project" value="InterPro"/>
</dbReference>
<keyword evidence="1" id="KW-0378">Hydrolase</keyword>
<evidence type="ECO:0000256" key="2">
    <source>
        <dbReference type="ARBA" id="ARBA00023295"/>
    </source>
</evidence>
<dbReference type="OrthoDB" id="5801068at2759"/>
<dbReference type="InterPro" id="IPR008979">
    <property type="entry name" value="Galactose-bd-like_sf"/>
</dbReference>
<feature type="domain" description="Beta-galactosidase galactose-binding" evidence="4">
    <location>
        <begin position="88"/>
        <end position="144"/>
    </location>
</feature>
<evidence type="ECO:0000313" key="6">
    <source>
        <dbReference type="Proteomes" id="UP000053660"/>
    </source>
</evidence>
<evidence type="ECO:0000256" key="1">
    <source>
        <dbReference type="ARBA" id="ARBA00022801"/>
    </source>
</evidence>
<organism evidence="5 6">
    <name type="scientific">Oesophagostomum dentatum</name>
    <name type="common">Nodular worm</name>
    <dbReference type="NCBI Taxonomy" id="61180"/>
    <lineage>
        <taxon>Eukaryota</taxon>
        <taxon>Metazoa</taxon>
        <taxon>Ecdysozoa</taxon>
        <taxon>Nematoda</taxon>
        <taxon>Chromadorea</taxon>
        <taxon>Rhabditida</taxon>
        <taxon>Rhabditina</taxon>
        <taxon>Rhabditomorpha</taxon>
        <taxon>Strongyloidea</taxon>
        <taxon>Strongylidae</taxon>
        <taxon>Oesophagostomum</taxon>
    </lineage>
</organism>
<evidence type="ECO:0008006" key="7">
    <source>
        <dbReference type="Google" id="ProtNLM"/>
    </source>
</evidence>
<dbReference type="InterPro" id="IPR048913">
    <property type="entry name" value="BetaGal_gal-bd"/>
</dbReference>
<dbReference type="SUPFAM" id="SSF49785">
    <property type="entry name" value="Galactose-binding domain-like"/>
    <property type="match status" value="1"/>
</dbReference>
<name>A0A0B1SMF7_OESDE</name>